<proteinExistence type="predicted"/>
<evidence type="ECO:0000313" key="2">
    <source>
        <dbReference type="Proteomes" id="UP000712600"/>
    </source>
</evidence>
<reference evidence="1" key="1">
    <citation type="submission" date="2019-12" db="EMBL/GenBank/DDBJ databases">
        <title>Genome sequencing and annotation of Brassica cretica.</title>
        <authorList>
            <person name="Studholme D.J."/>
            <person name="Sarris P."/>
        </authorList>
    </citation>
    <scope>NUCLEOTIDE SEQUENCE</scope>
    <source>
        <strain evidence="1">PFS-109/04</strain>
        <tissue evidence="1">Leaf</tissue>
    </source>
</reference>
<name>A0A8S9NRE3_BRACR</name>
<evidence type="ECO:0000313" key="1">
    <source>
        <dbReference type="EMBL" id="KAF3503659.1"/>
    </source>
</evidence>
<dbReference type="EMBL" id="QGKX02001621">
    <property type="protein sequence ID" value="KAF3503659.1"/>
    <property type="molecule type" value="Genomic_DNA"/>
</dbReference>
<comment type="caution">
    <text evidence="1">The sequence shown here is derived from an EMBL/GenBank/DDBJ whole genome shotgun (WGS) entry which is preliminary data.</text>
</comment>
<sequence length="94" mass="10550">MRIQKRTQRRSLFRPERSLRSEWRVGLSCVRAQSLSSDRAVCVLGRYVATELCSCSVATYRPSLAGAQSLRRDRAVFVLGRYVATELGLSLVAT</sequence>
<accession>A0A8S9NRE3</accession>
<protein>
    <submittedName>
        <fullName evidence="1">Uncharacterized protein</fullName>
    </submittedName>
</protein>
<dbReference type="Proteomes" id="UP000712600">
    <property type="component" value="Unassembled WGS sequence"/>
</dbReference>
<organism evidence="1 2">
    <name type="scientific">Brassica cretica</name>
    <name type="common">Mustard</name>
    <dbReference type="NCBI Taxonomy" id="69181"/>
    <lineage>
        <taxon>Eukaryota</taxon>
        <taxon>Viridiplantae</taxon>
        <taxon>Streptophyta</taxon>
        <taxon>Embryophyta</taxon>
        <taxon>Tracheophyta</taxon>
        <taxon>Spermatophyta</taxon>
        <taxon>Magnoliopsida</taxon>
        <taxon>eudicotyledons</taxon>
        <taxon>Gunneridae</taxon>
        <taxon>Pentapetalae</taxon>
        <taxon>rosids</taxon>
        <taxon>malvids</taxon>
        <taxon>Brassicales</taxon>
        <taxon>Brassicaceae</taxon>
        <taxon>Brassiceae</taxon>
        <taxon>Brassica</taxon>
    </lineage>
</organism>
<dbReference type="AlphaFoldDB" id="A0A8S9NRE3"/>
<gene>
    <name evidence="1" type="ORF">F2Q69_00043979</name>
</gene>